<dbReference type="PANTHER" id="PTHR15949:SF3">
    <property type="entry name" value="TESTIS-EXPRESSED PROTEIN 264"/>
    <property type="match status" value="1"/>
</dbReference>
<feature type="compositionally biased region" description="Basic and acidic residues" evidence="1">
    <location>
        <begin position="236"/>
        <end position="251"/>
    </location>
</feature>
<keyword evidence="3" id="KW-1185">Reference proteome</keyword>
<dbReference type="Gene3D" id="3.20.80.10">
    <property type="entry name" value="Regulatory factor, effector binding domain"/>
    <property type="match status" value="1"/>
</dbReference>
<dbReference type="GO" id="GO:0061709">
    <property type="term" value="P:reticulophagy"/>
    <property type="evidence" value="ECO:0007669"/>
    <property type="project" value="TreeGrafter"/>
</dbReference>
<evidence type="ECO:0000256" key="1">
    <source>
        <dbReference type="SAM" id="MobiDB-lite"/>
    </source>
</evidence>
<dbReference type="GO" id="GO:0005634">
    <property type="term" value="C:nucleus"/>
    <property type="evidence" value="ECO:0007669"/>
    <property type="project" value="TreeGrafter"/>
</dbReference>
<evidence type="ECO:0000313" key="3">
    <source>
        <dbReference type="Proteomes" id="UP000675881"/>
    </source>
</evidence>
<dbReference type="AlphaFoldDB" id="A0A7R8GZ26"/>
<dbReference type="GO" id="GO:0005789">
    <property type="term" value="C:endoplasmic reticulum membrane"/>
    <property type="evidence" value="ECO:0007669"/>
    <property type="project" value="TreeGrafter"/>
</dbReference>
<dbReference type="GO" id="GO:0000421">
    <property type="term" value="C:autophagosome membrane"/>
    <property type="evidence" value="ECO:0007669"/>
    <property type="project" value="TreeGrafter"/>
</dbReference>
<dbReference type="PANTHER" id="PTHR15949">
    <property type="entry name" value="TESTIS-EXPRESSED PROTEIN 264"/>
    <property type="match status" value="1"/>
</dbReference>
<dbReference type="GO" id="GO:0005657">
    <property type="term" value="C:replication fork"/>
    <property type="evidence" value="ECO:0007669"/>
    <property type="project" value="TreeGrafter"/>
</dbReference>
<gene>
    <name evidence="2" type="ORF">LSAA_1188</name>
</gene>
<dbReference type="InterPro" id="IPR011256">
    <property type="entry name" value="Reg_factor_effector_dom_sf"/>
</dbReference>
<name>A0A7R8GZ26_LEPSM</name>
<organism evidence="2 3">
    <name type="scientific">Lepeophtheirus salmonis</name>
    <name type="common">Salmon louse</name>
    <name type="synonym">Caligus salmonis</name>
    <dbReference type="NCBI Taxonomy" id="72036"/>
    <lineage>
        <taxon>Eukaryota</taxon>
        <taxon>Metazoa</taxon>
        <taxon>Ecdysozoa</taxon>
        <taxon>Arthropoda</taxon>
        <taxon>Crustacea</taxon>
        <taxon>Multicrustacea</taxon>
        <taxon>Hexanauplia</taxon>
        <taxon>Copepoda</taxon>
        <taxon>Siphonostomatoida</taxon>
        <taxon>Caligidae</taxon>
        <taxon>Lepeophtheirus</taxon>
    </lineage>
</organism>
<feature type="region of interest" description="Disordered" evidence="1">
    <location>
        <begin position="231"/>
        <end position="257"/>
    </location>
</feature>
<sequence>MMSLSSPFHLQSNRQSSFIIWRERKSLCGSEVCSFWSLQDLLWIISQDCRGTKEPDVFGEKGLVVAYKTGKGPFKECGSLFSEAYSLLPTNNTIGLYYDDPESVPSNETRYAVGSILSQSRDGGIKNDELQTMIRNGYKIAHFPKPTYAVMTTFPFRTTLSIYLAVYRVYPLLKKYITSKGLCAYPAIEIYSDEIKFVMPLSRQDEFFVPEFSEEELSIATSEVSSFADSSAQYQRDADTNNDTKESEFRKPKAPHPITSETFEKIKEKIIEDTINSPSVNITSDSFAQTLDNAKTIEDCLSSTKNTDSLS</sequence>
<dbReference type="SUPFAM" id="SSF55136">
    <property type="entry name" value="Probable bacterial effector-binding domain"/>
    <property type="match status" value="1"/>
</dbReference>
<reference evidence="2" key="1">
    <citation type="submission" date="2021-02" db="EMBL/GenBank/DDBJ databases">
        <authorList>
            <person name="Bekaert M."/>
        </authorList>
    </citation>
    <scope>NUCLEOTIDE SEQUENCE</scope>
    <source>
        <strain evidence="2">IoA-00</strain>
    </source>
</reference>
<protein>
    <submittedName>
        <fullName evidence="2">Testis-expressed protein 264</fullName>
    </submittedName>
</protein>
<dbReference type="Proteomes" id="UP000675881">
    <property type="component" value="Chromosome 1"/>
</dbReference>
<dbReference type="EMBL" id="HG994580">
    <property type="protein sequence ID" value="CAF2756885.1"/>
    <property type="molecule type" value="Genomic_DNA"/>
</dbReference>
<proteinExistence type="predicted"/>
<dbReference type="OrthoDB" id="2140079at2759"/>
<accession>A0A7R8GZ26</accession>
<evidence type="ECO:0000313" key="2">
    <source>
        <dbReference type="EMBL" id="CAF2756885.1"/>
    </source>
</evidence>
<dbReference type="GO" id="GO:0106300">
    <property type="term" value="P:protein-DNA covalent cross-linking repair"/>
    <property type="evidence" value="ECO:0007669"/>
    <property type="project" value="TreeGrafter"/>
</dbReference>